<dbReference type="SUPFAM" id="SSF52540">
    <property type="entry name" value="P-loop containing nucleoside triphosphate hydrolases"/>
    <property type="match status" value="1"/>
</dbReference>
<proteinExistence type="predicted"/>
<dbReference type="InterPro" id="IPR027417">
    <property type="entry name" value="P-loop_NTPase"/>
</dbReference>
<keyword evidence="3" id="KW-1185">Reference proteome</keyword>
<evidence type="ECO:0000259" key="1">
    <source>
        <dbReference type="Pfam" id="PF09848"/>
    </source>
</evidence>
<dbReference type="STRING" id="1291052.FC18_GL001405"/>
<dbReference type="Proteomes" id="UP000051679">
    <property type="component" value="Unassembled WGS sequence"/>
</dbReference>
<comment type="caution">
    <text evidence="2">The sequence shown here is derived from an EMBL/GenBank/DDBJ whole genome shotgun (WGS) entry which is preliminary data.</text>
</comment>
<evidence type="ECO:0000313" key="2">
    <source>
        <dbReference type="EMBL" id="KRM55372.1"/>
    </source>
</evidence>
<dbReference type="InterPro" id="IPR018647">
    <property type="entry name" value="SLFN_3-like_DNA/RNA_helicase"/>
</dbReference>
<accession>A0A0R1ZWV3</accession>
<organism evidence="2 3">
    <name type="scientific">Lacticaseibacillus sharpeae JCM 1186 = DSM 20505</name>
    <dbReference type="NCBI Taxonomy" id="1291052"/>
    <lineage>
        <taxon>Bacteria</taxon>
        <taxon>Bacillati</taxon>
        <taxon>Bacillota</taxon>
        <taxon>Bacilli</taxon>
        <taxon>Lactobacillales</taxon>
        <taxon>Lactobacillaceae</taxon>
        <taxon>Lacticaseibacillus</taxon>
    </lineage>
</organism>
<dbReference type="Gene3D" id="3.40.50.300">
    <property type="entry name" value="P-loop containing nucleotide triphosphate hydrolases"/>
    <property type="match status" value="1"/>
</dbReference>
<evidence type="ECO:0000313" key="3">
    <source>
        <dbReference type="Proteomes" id="UP000051679"/>
    </source>
</evidence>
<protein>
    <recommendedName>
        <fullName evidence="1">Schlafen group 3-like DNA/RNA helicase domain-containing protein</fullName>
    </recommendedName>
</protein>
<sequence length="423" mass="47319">MLSAWGRFLRGIINVSIIKECVPLPDLSTSTFILPPDAQMSADQQQLTAQILAFTTAHLHDATSAVFVLTGDAGSGKSAALAHAFTQVQAAARSKAPGELVGTDNYLLVNHNEMLKVYKEVAAATSALRVKDFMKPTPFINGMRKRGHKADVVFIDEAHLLLSQSDPFNKFTGDNQLDGILQLARVVVLVFDPQQVVKLKSHWDPHMLQRHLRGHAVAEFNLDGQMRVQDAQVSEWINRLVQGRLTALPQPTEFELRVFADGQPLYDWVQARDRMFGLSRLIATSDFPFRVYTDQKWFVHAGSLTLPWDKINFTDRPWAGRPETVHEVGSIYTIQGFDLNYAGVILGPSVDYDAASDRIIVHPDSFEDTEAFRKHPGLPDPDAAKDAIILHTMNILLKRGRKGLGIYAVRPALWQRLLELSRR</sequence>
<dbReference type="PATRIC" id="fig|1291052.5.peg.1424"/>
<name>A0A0R1ZWV3_9LACO</name>
<gene>
    <name evidence="2" type="ORF">FC18_GL001405</name>
</gene>
<dbReference type="Pfam" id="PF09848">
    <property type="entry name" value="SLFN-g3_helicase"/>
    <property type="match status" value="1"/>
</dbReference>
<reference evidence="2 3" key="1">
    <citation type="journal article" date="2015" name="Genome Announc.">
        <title>Expanding the biotechnology potential of lactobacilli through comparative genomics of 213 strains and associated genera.</title>
        <authorList>
            <person name="Sun Z."/>
            <person name="Harris H.M."/>
            <person name="McCann A."/>
            <person name="Guo C."/>
            <person name="Argimon S."/>
            <person name="Zhang W."/>
            <person name="Yang X."/>
            <person name="Jeffery I.B."/>
            <person name="Cooney J.C."/>
            <person name="Kagawa T.F."/>
            <person name="Liu W."/>
            <person name="Song Y."/>
            <person name="Salvetti E."/>
            <person name="Wrobel A."/>
            <person name="Rasinkangas P."/>
            <person name="Parkhill J."/>
            <person name="Rea M.C."/>
            <person name="O'Sullivan O."/>
            <person name="Ritari J."/>
            <person name="Douillard F.P."/>
            <person name="Paul Ross R."/>
            <person name="Yang R."/>
            <person name="Briner A.E."/>
            <person name="Felis G.E."/>
            <person name="de Vos W.M."/>
            <person name="Barrangou R."/>
            <person name="Klaenhammer T.R."/>
            <person name="Caufield P.W."/>
            <person name="Cui Y."/>
            <person name="Zhang H."/>
            <person name="O'Toole P.W."/>
        </authorList>
    </citation>
    <scope>NUCLEOTIDE SEQUENCE [LARGE SCALE GENOMIC DNA]</scope>
    <source>
        <strain evidence="2 3">DSM 20505</strain>
    </source>
</reference>
<dbReference type="EMBL" id="AYYO01000023">
    <property type="protein sequence ID" value="KRM55372.1"/>
    <property type="molecule type" value="Genomic_DNA"/>
</dbReference>
<dbReference type="AlphaFoldDB" id="A0A0R1ZWV3"/>
<feature type="domain" description="Schlafen group 3-like DNA/RNA helicase" evidence="1">
    <location>
        <begin position="65"/>
        <end position="409"/>
    </location>
</feature>